<dbReference type="RefSeq" id="WP_367640425.1">
    <property type="nucleotide sequence ID" value="NZ_JBFNQN010000016.1"/>
</dbReference>
<dbReference type="Gene3D" id="3.40.50.1820">
    <property type="entry name" value="alpha/beta hydrolase"/>
    <property type="match status" value="1"/>
</dbReference>
<dbReference type="EMBL" id="JBFNQN010000016">
    <property type="protein sequence ID" value="MEW9267189.1"/>
    <property type="molecule type" value="Genomic_DNA"/>
</dbReference>
<evidence type="ECO:0000259" key="1">
    <source>
        <dbReference type="Pfam" id="PF00561"/>
    </source>
</evidence>
<organism evidence="2 3">
    <name type="scientific">Kineococcus endophyticus</name>
    <dbReference type="NCBI Taxonomy" id="1181883"/>
    <lineage>
        <taxon>Bacteria</taxon>
        <taxon>Bacillati</taxon>
        <taxon>Actinomycetota</taxon>
        <taxon>Actinomycetes</taxon>
        <taxon>Kineosporiales</taxon>
        <taxon>Kineosporiaceae</taxon>
        <taxon>Kineococcus</taxon>
    </lineage>
</organism>
<dbReference type="PANTHER" id="PTHR43798">
    <property type="entry name" value="MONOACYLGLYCEROL LIPASE"/>
    <property type="match status" value="1"/>
</dbReference>
<dbReference type="NCBIfam" id="NF002938">
    <property type="entry name" value="PRK03592.1"/>
    <property type="match status" value="1"/>
</dbReference>
<gene>
    <name evidence="2" type="ORF">AB1207_20750</name>
</gene>
<dbReference type="Pfam" id="PF00561">
    <property type="entry name" value="Abhydrolase_1"/>
    <property type="match status" value="1"/>
</dbReference>
<reference evidence="2 3" key="1">
    <citation type="submission" date="2024-07" db="EMBL/GenBank/DDBJ databases">
        <authorList>
            <person name="Thanompreechachai J."/>
            <person name="Duangmal K."/>
        </authorList>
    </citation>
    <scope>NUCLEOTIDE SEQUENCE [LARGE SCALE GENOMIC DNA]</scope>
    <source>
        <strain evidence="2 3">KCTC 19886</strain>
    </source>
</reference>
<dbReference type="InterPro" id="IPR000073">
    <property type="entry name" value="AB_hydrolase_1"/>
</dbReference>
<feature type="domain" description="AB hydrolase-1" evidence="1">
    <location>
        <begin position="24"/>
        <end position="266"/>
    </location>
</feature>
<dbReference type="EC" id="3.8.1.5" evidence="2"/>
<keyword evidence="3" id="KW-1185">Reference proteome</keyword>
<protein>
    <submittedName>
        <fullName evidence="2">Haloalkane dehalogenase</fullName>
        <ecNumber evidence="2">3.8.1.5</ecNumber>
    </submittedName>
</protein>
<dbReference type="InterPro" id="IPR029058">
    <property type="entry name" value="AB_hydrolase_fold"/>
</dbReference>
<keyword evidence="2" id="KW-0378">Hydrolase</keyword>
<proteinExistence type="predicted"/>
<accession>A0ABV3PC15</accession>
<evidence type="ECO:0000313" key="3">
    <source>
        <dbReference type="Proteomes" id="UP001555826"/>
    </source>
</evidence>
<dbReference type="Proteomes" id="UP001555826">
    <property type="component" value="Unassembled WGS sequence"/>
</dbReference>
<comment type="caution">
    <text evidence="2">The sequence shown here is derived from an EMBL/GenBank/DDBJ whole genome shotgun (WGS) entry which is preliminary data.</text>
</comment>
<dbReference type="InterPro" id="IPR050266">
    <property type="entry name" value="AB_hydrolase_sf"/>
</dbReference>
<dbReference type="GO" id="GO:0018786">
    <property type="term" value="F:haloalkane dehalogenase activity"/>
    <property type="evidence" value="ECO:0007669"/>
    <property type="project" value="UniProtKB-EC"/>
</dbReference>
<sequence>MQPSNVDVLGHRMAYRRVGSGRDVLFLHGNPTSSLLWADVVADLSDAYRCTAVDLIGMGDSDRLPGTGDARYGFAEHARYLDAAVQALGLDRDVVLVGHDWGGVLAADWARRHPGAARALAHLEAGVVPVSWREGTGPDPELFGALRGPDGERMVLQENVFVEVVLQAGTQRMLTPAELEAHRRPFAEPGEGRRAMLTWARQIPIDGDPPEVHDRVAAGAGFLAGSSLPKLLVRGDPGAVVIGAVLEACRRWPRQREVVVPGRHFLPHDSSPAIAAALRAWLEEEVSV</sequence>
<name>A0ABV3PC15_9ACTN</name>
<dbReference type="PANTHER" id="PTHR43798:SF33">
    <property type="entry name" value="HYDROLASE, PUTATIVE (AFU_ORTHOLOGUE AFUA_2G14860)-RELATED"/>
    <property type="match status" value="1"/>
</dbReference>
<evidence type="ECO:0000313" key="2">
    <source>
        <dbReference type="EMBL" id="MEW9267189.1"/>
    </source>
</evidence>
<dbReference type="SUPFAM" id="SSF53474">
    <property type="entry name" value="alpha/beta-Hydrolases"/>
    <property type="match status" value="1"/>
</dbReference>